<evidence type="ECO:0000313" key="3">
    <source>
        <dbReference type="Proteomes" id="UP000248423"/>
    </source>
</evidence>
<dbReference type="AlphaFoldDB" id="A0A319EA28"/>
<feature type="chain" id="PRO_5016276098" description="Secreted protein" evidence="1">
    <location>
        <begin position="23"/>
        <end position="113"/>
    </location>
</feature>
<organism evidence="2 3">
    <name type="scientific">Aspergillus sclerotiicarbonarius (strain CBS 121057 / IBT 28362)</name>
    <dbReference type="NCBI Taxonomy" id="1448318"/>
    <lineage>
        <taxon>Eukaryota</taxon>
        <taxon>Fungi</taxon>
        <taxon>Dikarya</taxon>
        <taxon>Ascomycota</taxon>
        <taxon>Pezizomycotina</taxon>
        <taxon>Eurotiomycetes</taxon>
        <taxon>Eurotiomycetidae</taxon>
        <taxon>Eurotiales</taxon>
        <taxon>Aspergillaceae</taxon>
        <taxon>Aspergillus</taxon>
        <taxon>Aspergillus subgen. Circumdati</taxon>
    </lineage>
</organism>
<proteinExistence type="predicted"/>
<keyword evidence="1" id="KW-0732">Signal</keyword>
<evidence type="ECO:0008006" key="4">
    <source>
        <dbReference type="Google" id="ProtNLM"/>
    </source>
</evidence>
<name>A0A319EA28_ASPSB</name>
<accession>A0A319EA28</accession>
<protein>
    <recommendedName>
        <fullName evidence="4">Secreted protein</fullName>
    </recommendedName>
</protein>
<feature type="signal peptide" evidence="1">
    <location>
        <begin position="1"/>
        <end position="22"/>
    </location>
</feature>
<dbReference type="VEuPathDB" id="FungiDB:BO78DRAFT_195984"/>
<evidence type="ECO:0000313" key="2">
    <source>
        <dbReference type="EMBL" id="PYI03508.1"/>
    </source>
</evidence>
<sequence length="113" mass="12796">MASWPSFLLVVSRILYPPVGVAHDRMAVLDPRRLIASICRPGCFVPTSKTLTHGRHHAGPSCPAPRRAFFRGISPYVLDWTQPWPRRATFHVAARRRPSIEYRSHSLAEKGKI</sequence>
<gene>
    <name evidence="2" type="ORF">BO78DRAFT_195984</name>
</gene>
<evidence type="ECO:0000256" key="1">
    <source>
        <dbReference type="SAM" id="SignalP"/>
    </source>
</evidence>
<reference evidence="2 3" key="1">
    <citation type="submission" date="2018-02" db="EMBL/GenBank/DDBJ databases">
        <title>The genomes of Aspergillus section Nigri reveals drivers in fungal speciation.</title>
        <authorList>
            <consortium name="DOE Joint Genome Institute"/>
            <person name="Vesth T.C."/>
            <person name="Nybo J."/>
            <person name="Theobald S."/>
            <person name="Brandl J."/>
            <person name="Frisvad J.C."/>
            <person name="Nielsen K.F."/>
            <person name="Lyhne E.K."/>
            <person name="Kogle M.E."/>
            <person name="Kuo A."/>
            <person name="Riley R."/>
            <person name="Clum A."/>
            <person name="Nolan M."/>
            <person name="Lipzen A."/>
            <person name="Salamov A."/>
            <person name="Henrissat B."/>
            <person name="Wiebenga A."/>
            <person name="De vries R.P."/>
            <person name="Grigoriev I.V."/>
            <person name="Mortensen U.H."/>
            <person name="Andersen M.R."/>
            <person name="Baker S.E."/>
        </authorList>
    </citation>
    <scope>NUCLEOTIDE SEQUENCE [LARGE SCALE GENOMIC DNA]</scope>
    <source>
        <strain evidence="2 3">CBS 121057</strain>
    </source>
</reference>
<dbReference type="Proteomes" id="UP000248423">
    <property type="component" value="Unassembled WGS sequence"/>
</dbReference>
<dbReference type="EMBL" id="KZ826380">
    <property type="protein sequence ID" value="PYI03508.1"/>
    <property type="molecule type" value="Genomic_DNA"/>
</dbReference>
<keyword evidence="3" id="KW-1185">Reference proteome</keyword>